<dbReference type="Gene3D" id="1.10.510.10">
    <property type="entry name" value="Transferase(Phosphotransferase) domain 1"/>
    <property type="match status" value="1"/>
</dbReference>
<gene>
    <name evidence="3" type="ORF">F5891DRAFT_1193326</name>
</gene>
<dbReference type="RefSeq" id="XP_041221877.1">
    <property type="nucleotide sequence ID" value="XM_041367715.1"/>
</dbReference>
<dbReference type="PROSITE" id="PS50011">
    <property type="entry name" value="PROTEIN_KINASE_DOM"/>
    <property type="match status" value="1"/>
</dbReference>
<evidence type="ECO:0000313" key="4">
    <source>
        <dbReference type="Proteomes" id="UP001195769"/>
    </source>
</evidence>
<dbReference type="GO" id="GO:0005524">
    <property type="term" value="F:ATP binding"/>
    <property type="evidence" value="ECO:0007669"/>
    <property type="project" value="InterPro"/>
</dbReference>
<proteinExistence type="predicted"/>
<evidence type="ECO:0000259" key="2">
    <source>
        <dbReference type="PROSITE" id="PS50011"/>
    </source>
</evidence>
<reference evidence="3" key="1">
    <citation type="journal article" date="2020" name="New Phytol.">
        <title>Comparative genomics reveals dynamic genome evolution in host specialist ectomycorrhizal fungi.</title>
        <authorList>
            <person name="Lofgren L.A."/>
            <person name="Nguyen N.H."/>
            <person name="Vilgalys R."/>
            <person name="Ruytinx J."/>
            <person name="Liao H.L."/>
            <person name="Branco S."/>
            <person name="Kuo A."/>
            <person name="LaButti K."/>
            <person name="Lipzen A."/>
            <person name="Andreopoulos W."/>
            <person name="Pangilinan J."/>
            <person name="Riley R."/>
            <person name="Hundley H."/>
            <person name="Na H."/>
            <person name="Barry K."/>
            <person name="Grigoriev I.V."/>
            <person name="Stajich J.E."/>
            <person name="Kennedy P.G."/>
        </authorList>
    </citation>
    <scope>NUCLEOTIDE SEQUENCE</scope>
    <source>
        <strain evidence="3">FC203</strain>
    </source>
</reference>
<dbReference type="InterPro" id="IPR000719">
    <property type="entry name" value="Prot_kinase_dom"/>
</dbReference>
<feature type="compositionally biased region" description="Pro residues" evidence="1">
    <location>
        <begin position="707"/>
        <end position="727"/>
    </location>
</feature>
<protein>
    <recommendedName>
        <fullName evidence="2">Protein kinase domain-containing protein</fullName>
    </recommendedName>
</protein>
<dbReference type="Pfam" id="PF17667">
    <property type="entry name" value="Pkinase_fungal"/>
    <property type="match status" value="1"/>
</dbReference>
<dbReference type="PROSITE" id="PS00109">
    <property type="entry name" value="PROTEIN_KINASE_TYR"/>
    <property type="match status" value="1"/>
</dbReference>
<dbReference type="EMBL" id="JABBWK010000057">
    <property type="protein sequence ID" value="KAG1896301.1"/>
    <property type="molecule type" value="Genomic_DNA"/>
</dbReference>
<dbReference type="AlphaFoldDB" id="A0AAD4DY86"/>
<name>A0AAD4DY86_9AGAM</name>
<dbReference type="InterPro" id="IPR040976">
    <property type="entry name" value="Pkinase_fungal"/>
</dbReference>
<sequence>MSTSFTNYLLVAVSTVTIHPVCRTKDGMDILMKSELGLQDQDPRILWEEDLQPKTSILKILIPLSNFNKSEIKRITYIKQVPGSQTQIHGAPIFNKEWQLKNAFQKKHKVPARCSQLQAAQTESQIDTDIEIEGDSMLEMEGSLGQQAFVKAGMKREKPVGQTEEKNWERLFQAVYYHIRKLLKEQVQECNRSHILPFTEIADLWYWSSEFATNPIPDATNSQKPDLILLDYRLRKFSFSQKSWKDILTGVEITQSDLSVNCKIPLLLRITTKGYLMMQEQPWRHFILLFSISKFKLCAHYMDHSGMVISKPLLIVTSPVHFVNMLNTITLANRSSLGFDPTIHICNSCNTIPTRANLLSSFDAMLPGAIGCIYDNDGDVYWIMDILWKSCGLFKRGTICYCVRDKFNQDYAPKDCWVNEDVKDVEIQLLKAVKGIPNIAQLKKYWDVLYNGKPDSTSHIRSHCSTFKFEKKIHQCILLTPCGVPLTHFNNVPELIGVFCDLIVAHKAMVGRHVLHGDLSPNNVIIYEGKGYFIDFDHAKFLSDDGKADPSPRGTGTVPYISFHILRLMGDGLLVQNMPCNNLESLCYILFEFTVMYIRLKGALAPRPSEEVLRWDAVRRWALSYEKMTQDGLVISSIWKWEFIHGMADPLLITLYFILCCPLLEEWHCEISLASTQSIPVSHNKICDILTQGISTISQQLAQIPPPALPAPPSAPEPTITPFPPPASTSQQVATISASQTVPPVPPSVPAGAPTVVQSLPDLSLAVCHLKTVPVKC</sequence>
<organism evidence="3 4">
    <name type="scientific">Suillus fuscotomentosus</name>
    <dbReference type="NCBI Taxonomy" id="1912939"/>
    <lineage>
        <taxon>Eukaryota</taxon>
        <taxon>Fungi</taxon>
        <taxon>Dikarya</taxon>
        <taxon>Basidiomycota</taxon>
        <taxon>Agaricomycotina</taxon>
        <taxon>Agaricomycetes</taxon>
        <taxon>Agaricomycetidae</taxon>
        <taxon>Boletales</taxon>
        <taxon>Suillineae</taxon>
        <taxon>Suillaceae</taxon>
        <taxon>Suillus</taxon>
    </lineage>
</organism>
<keyword evidence="4" id="KW-1185">Reference proteome</keyword>
<accession>A0AAD4DY86</accession>
<evidence type="ECO:0000313" key="3">
    <source>
        <dbReference type="EMBL" id="KAG1896301.1"/>
    </source>
</evidence>
<dbReference type="PANTHER" id="PTHR38248">
    <property type="entry name" value="FUNK1 6"/>
    <property type="match status" value="1"/>
</dbReference>
<dbReference type="InterPro" id="IPR008266">
    <property type="entry name" value="Tyr_kinase_AS"/>
</dbReference>
<dbReference type="PANTHER" id="PTHR38248:SF2">
    <property type="entry name" value="FUNK1 11"/>
    <property type="match status" value="1"/>
</dbReference>
<dbReference type="GeneID" id="64662013"/>
<dbReference type="Proteomes" id="UP001195769">
    <property type="component" value="Unassembled WGS sequence"/>
</dbReference>
<dbReference type="InterPro" id="IPR011009">
    <property type="entry name" value="Kinase-like_dom_sf"/>
</dbReference>
<comment type="caution">
    <text evidence="3">The sequence shown here is derived from an EMBL/GenBank/DDBJ whole genome shotgun (WGS) entry which is preliminary data.</text>
</comment>
<feature type="region of interest" description="Disordered" evidence="1">
    <location>
        <begin position="707"/>
        <end position="730"/>
    </location>
</feature>
<feature type="domain" description="Protein kinase" evidence="2">
    <location>
        <begin position="359"/>
        <end position="724"/>
    </location>
</feature>
<dbReference type="GO" id="GO:0004672">
    <property type="term" value="F:protein kinase activity"/>
    <property type="evidence" value="ECO:0007669"/>
    <property type="project" value="InterPro"/>
</dbReference>
<evidence type="ECO:0000256" key="1">
    <source>
        <dbReference type="SAM" id="MobiDB-lite"/>
    </source>
</evidence>
<dbReference type="SUPFAM" id="SSF56112">
    <property type="entry name" value="Protein kinase-like (PK-like)"/>
    <property type="match status" value="1"/>
</dbReference>